<feature type="compositionally biased region" description="Basic and acidic residues" evidence="10">
    <location>
        <begin position="918"/>
        <end position="955"/>
    </location>
</feature>
<dbReference type="SMART" id="SM00320">
    <property type="entry name" value="WD40"/>
    <property type="match status" value="5"/>
</dbReference>
<dbReference type="PROSITE" id="PS50082">
    <property type="entry name" value="WD_REPEATS_2"/>
    <property type="match status" value="1"/>
</dbReference>
<feature type="compositionally biased region" description="Polar residues" evidence="10">
    <location>
        <begin position="415"/>
        <end position="429"/>
    </location>
</feature>
<dbReference type="InterPro" id="IPR015943">
    <property type="entry name" value="WD40/YVTN_repeat-like_dom_sf"/>
</dbReference>
<keyword evidence="3" id="KW-0963">Cytoplasm</keyword>
<accession>A0AAD4NBK5</accession>
<dbReference type="PANTHER" id="PTHR10856:SF20">
    <property type="entry name" value="CORONIN-7"/>
    <property type="match status" value="1"/>
</dbReference>
<dbReference type="GO" id="GO:0003779">
    <property type="term" value="F:actin binding"/>
    <property type="evidence" value="ECO:0007669"/>
    <property type="project" value="UniProtKB-KW"/>
</dbReference>
<sequence>MAWRFTPSKYKNTTPKVPKKEETIYDLPVGNLSCTNNAIHSSDHNLAFLIDGEGGKIGLLPLEARGRFLHHQTNIVYAHATSISDFCFTEFENLLVTCAGTEKMKIWQCSDVLKQTDDKPVHISDAISAITLGNNVLLECLSPHKTVSKLIAVGSSDAIFVVDLENEANIIELNADYDRVQSLNWSDSGSLLTASAKKGREGYIFDPRASSDPVQTLVLHSGMGREGRILFTNEGIVSSGFTNNRVQEVLLFDPRNWTQPIQKEIFEPSTGLLIPLYDRDTGLLFLAGKGSSKFTLTEINSSKWTLTRLQEQPVSEQTLGACLIRKMSCDVMTGEVQRIHQLTKNSIIPYQMCVPRRSYKDFHSDLYPLTVDSSTATTKGWLSGENVEPSKVSLNPNNAHISNAESNGHVGEPVSRTSDLSANTTGEDSNTPRKIHYQDVLVKNDSPAEENVSPNPHNGTTNKESITSKIPVNGNPTEVRSCENVAPIPVKMRAPPKSIPTAILQERKIRPKSCVAGTIQSKFRHVEASVATKKDTFTNLRNLNNRMPMEANPFAVSEKYAAVPLQGTAGSLAIFELSDPVKVPDGIIDAIQNGSPITDFQFNPFADRSNELAVALENGTLKLWEINDQIPCIGAPKTEEETAEENSEPAAPKLADLSPMKVIDVGNGKKITCLRYNPVAKGIICVGLANGVMAVWNLLEEKCILEIPAHTSGVLSLAWSTDGKRVATVGRDFMLRIFEPQDGIDCCVSEKKVLESSRGARVCFVCQDELLLLTSFSKTSSRQCSLYQLDGLNLLHNEIIDVGTSMIVPHFDYDTSVLFLTGKGDRTRVSFKVPRIKKDMFQRDVFPNALITWKPSLTGTEWETNTATNLQFCDLCPVGTKEFDNAVRAQAELGKTNAEPKVEGTVQNPKASLNPQHTNKESPIEEADLKLKTEKGWSERIHKDDGALEQDHVEGVAESEWTE</sequence>
<evidence type="ECO:0000256" key="3">
    <source>
        <dbReference type="ARBA" id="ARBA00022490"/>
    </source>
</evidence>
<feature type="compositionally biased region" description="Polar residues" evidence="10">
    <location>
        <begin position="392"/>
        <end position="406"/>
    </location>
</feature>
<comment type="similarity">
    <text evidence="2 9">Belongs to the WD repeat coronin family.</text>
</comment>
<protein>
    <recommendedName>
        <fullName evidence="9">Coronin</fullName>
    </recommendedName>
</protein>
<comment type="function">
    <text evidence="7">F-actin regulator involved in anterograde Golgi to endosome transport: upon ubiquitination via 'Lys-33'-linked ubiquitin chains by the BCR(KLHL20) E3 ubiquitin ligase complex, interacts with EPS15 and localizes to the trans-Golgi network, where it promotes actin polymerization, thereby facilitating post-Golgi trafficking. May play a role in the maintenance of the Golgi apparatus morphology.</text>
</comment>
<evidence type="ECO:0000256" key="4">
    <source>
        <dbReference type="ARBA" id="ARBA00022574"/>
    </source>
</evidence>
<dbReference type="AlphaFoldDB" id="A0AAD4NBK5"/>
<keyword evidence="13" id="KW-1185">Reference proteome</keyword>
<feature type="region of interest" description="Disordered" evidence="10">
    <location>
        <begin position="446"/>
        <end position="478"/>
    </location>
</feature>
<feature type="compositionally biased region" description="Polar residues" evidence="10">
    <location>
        <begin position="452"/>
        <end position="478"/>
    </location>
</feature>
<evidence type="ECO:0000256" key="8">
    <source>
        <dbReference type="PROSITE-ProRule" id="PRU00221"/>
    </source>
</evidence>
<keyword evidence="5 9" id="KW-0677">Repeat</keyword>
<dbReference type="InterPro" id="IPR015505">
    <property type="entry name" value="Coronin"/>
</dbReference>
<dbReference type="GO" id="GO:0005737">
    <property type="term" value="C:cytoplasm"/>
    <property type="evidence" value="ECO:0007669"/>
    <property type="project" value="UniProtKB-SubCell"/>
</dbReference>
<evidence type="ECO:0000256" key="5">
    <source>
        <dbReference type="ARBA" id="ARBA00022737"/>
    </source>
</evidence>
<evidence type="ECO:0000259" key="11">
    <source>
        <dbReference type="SMART" id="SM01166"/>
    </source>
</evidence>
<feature type="region of interest" description="Disordered" evidence="10">
    <location>
        <begin position="894"/>
        <end position="963"/>
    </location>
</feature>
<evidence type="ECO:0000313" key="12">
    <source>
        <dbReference type="EMBL" id="KAI1725273.1"/>
    </source>
</evidence>
<reference evidence="12" key="1">
    <citation type="submission" date="2022-01" db="EMBL/GenBank/DDBJ databases">
        <title>Genome Sequence Resource for Two Populations of Ditylenchus destructor, the Migratory Endoparasitic Phytonematode.</title>
        <authorList>
            <person name="Zhang H."/>
            <person name="Lin R."/>
            <person name="Xie B."/>
        </authorList>
    </citation>
    <scope>NUCLEOTIDE SEQUENCE</scope>
    <source>
        <strain evidence="12">BazhouSP</strain>
    </source>
</reference>
<dbReference type="Proteomes" id="UP001201812">
    <property type="component" value="Unassembled WGS sequence"/>
</dbReference>
<dbReference type="SMART" id="SM01167">
    <property type="entry name" value="DUF1900"/>
    <property type="match status" value="2"/>
</dbReference>
<name>A0AAD4NBK5_9BILA</name>
<dbReference type="Pfam" id="PF16300">
    <property type="entry name" value="WD40_4"/>
    <property type="match status" value="2"/>
</dbReference>
<dbReference type="SMART" id="SM01166">
    <property type="entry name" value="DUF1899"/>
    <property type="match status" value="2"/>
</dbReference>
<feature type="domain" description="DUF1899" evidence="11">
    <location>
        <begin position="518"/>
        <end position="581"/>
    </location>
</feature>
<dbReference type="SUPFAM" id="SSF50998">
    <property type="entry name" value="Quinoprotein alcohol dehydrogenase-like"/>
    <property type="match status" value="1"/>
</dbReference>
<dbReference type="Pfam" id="PF00400">
    <property type="entry name" value="WD40"/>
    <property type="match status" value="1"/>
</dbReference>
<dbReference type="EMBL" id="JAKKPZ010000002">
    <property type="protein sequence ID" value="KAI1725273.1"/>
    <property type="molecule type" value="Genomic_DNA"/>
</dbReference>
<evidence type="ECO:0000256" key="6">
    <source>
        <dbReference type="ARBA" id="ARBA00023203"/>
    </source>
</evidence>
<dbReference type="InterPro" id="IPR001680">
    <property type="entry name" value="WD40_rpt"/>
</dbReference>
<keyword evidence="4 8" id="KW-0853">WD repeat</keyword>
<evidence type="ECO:0000313" key="13">
    <source>
        <dbReference type="Proteomes" id="UP001201812"/>
    </source>
</evidence>
<feature type="domain" description="DUF1899" evidence="11">
    <location>
        <begin position="4"/>
        <end position="66"/>
    </location>
</feature>
<dbReference type="InterPro" id="IPR011047">
    <property type="entry name" value="Quinoprotein_ADH-like_sf"/>
</dbReference>
<dbReference type="Gene3D" id="2.130.10.10">
    <property type="entry name" value="YVTN repeat-like/Quinoprotein amine dehydrogenase"/>
    <property type="match status" value="2"/>
</dbReference>
<feature type="compositionally biased region" description="Polar residues" evidence="10">
    <location>
        <begin position="905"/>
        <end position="917"/>
    </location>
</feature>
<comment type="subcellular location">
    <subcellularLocation>
        <location evidence="1">Cytoplasm</location>
    </subcellularLocation>
</comment>
<dbReference type="PANTHER" id="PTHR10856">
    <property type="entry name" value="CORONIN"/>
    <property type="match status" value="1"/>
</dbReference>
<evidence type="ECO:0000256" key="2">
    <source>
        <dbReference type="ARBA" id="ARBA00009482"/>
    </source>
</evidence>
<comment type="caution">
    <text evidence="12">The sequence shown here is derived from an EMBL/GenBank/DDBJ whole genome shotgun (WGS) entry which is preliminary data.</text>
</comment>
<dbReference type="InterPro" id="IPR015048">
    <property type="entry name" value="DUF1899"/>
</dbReference>
<evidence type="ECO:0000256" key="1">
    <source>
        <dbReference type="ARBA" id="ARBA00004496"/>
    </source>
</evidence>
<feature type="region of interest" description="Disordered" evidence="10">
    <location>
        <begin position="379"/>
        <end position="434"/>
    </location>
</feature>
<proteinExistence type="inferred from homology"/>
<evidence type="ECO:0000256" key="7">
    <source>
        <dbReference type="ARBA" id="ARBA00024838"/>
    </source>
</evidence>
<dbReference type="Pfam" id="PF08953">
    <property type="entry name" value="DUF1899"/>
    <property type="match status" value="2"/>
</dbReference>
<evidence type="ECO:0000256" key="9">
    <source>
        <dbReference type="RuleBase" id="RU280818"/>
    </source>
</evidence>
<evidence type="ECO:0000256" key="10">
    <source>
        <dbReference type="SAM" id="MobiDB-lite"/>
    </source>
</evidence>
<organism evidence="12 13">
    <name type="scientific">Ditylenchus destructor</name>
    <dbReference type="NCBI Taxonomy" id="166010"/>
    <lineage>
        <taxon>Eukaryota</taxon>
        <taxon>Metazoa</taxon>
        <taxon>Ecdysozoa</taxon>
        <taxon>Nematoda</taxon>
        <taxon>Chromadorea</taxon>
        <taxon>Rhabditida</taxon>
        <taxon>Tylenchina</taxon>
        <taxon>Tylenchomorpha</taxon>
        <taxon>Sphaerularioidea</taxon>
        <taxon>Anguinidae</taxon>
        <taxon>Anguininae</taxon>
        <taxon>Ditylenchus</taxon>
    </lineage>
</organism>
<gene>
    <name evidence="12" type="ORF">DdX_01925</name>
</gene>
<feature type="repeat" description="WD" evidence="8">
    <location>
        <begin position="707"/>
        <end position="739"/>
    </location>
</feature>
<keyword evidence="6" id="KW-0009">Actin-binding</keyword>